<dbReference type="AlphaFoldDB" id="A0AAW1PSK9"/>
<accession>A0AAW1PSK9</accession>
<protein>
    <submittedName>
        <fullName evidence="2">Uncharacterized protein</fullName>
    </submittedName>
</protein>
<reference evidence="2 3" key="1">
    <citation type="journal article" date="2024" name="Nat. Commun.">
        <title>Phylogenomics reveals the evolutionary origins of lichenization in chlorophyte algae.</title>
        <authorList>
            <person name="Puginier C."/>
            <person name="Libourel C."/>
            <person name="Otte J."/>
            <person name="Skaloud P."/>
            <person name="Haon M."/>
            <person name="Grisel S."/>
            <person name="Petersen M."/>
            <person name="Berrin J.G."/>
            <person name="Delaux P.M."/>
            <person name="Dal Grande F."/>
            <person name="Keller J."/>
        </authorList>
    </citation>
    <scope>NUCLEOTIDE SEQUENCE [LARGE SCALE GENOMIC DNA]</scope>
    <source>
        <strain evidence="2 3">SAG 2043</strain>
    </source>
</reference>
<gene>
    <name evidence="2" type="ORF">WJX72_002548</name>
</gene>
<organism evidence="2 3">
    <name type="scientific">[Myrmecia] bisecta</name>
    <dbReference type="NCBI Taxonomy" id="41462"/>
    <lineage>
        <taxon>Eukaryota</taxon>
        <taxon>Viridiplantae</taxon>
        <taxon>Chlorophyta</taxon>
        <taxon>core chlorophytes</taxon>
        <taxon>Trebouxiophyceae</taxon>
        <taxon>Trebouxiales</taxon>
        <taxon>Trebouxiaceae</taxon>
        <taxon>Myrmecia</taxon>
    </lineage>
</organism>
<evidence type="ECO:0000256" key="1">
    <source>
        <dbReference type="SAM" id="MobiDB-lite"/>
    </source>
</evidence>
<keyword evidence="3" id="KW-1185">Reference proteome</keyword>
<evidence type="ECO:0000313" key="3">
    <source>
        <dbReference type="Proteomes" id="UP001489004"/>
    </source>
</evidence>
<sequence length="69" mass="7660">MILPSSPGCNTEQELEDVFGSTLSLSDCDSDDQEVPQGSPRQRLVPTPHGTRRTPKHPLWRQHSFEGSS</sequence>
<proteinExistence type="predicted"/>
<feature type="compositionally biased region" description="Basic residues" evidence="1">
    <location>
        <begin position="50"/>
        <end position="60"/>
    </location>
</feature>
<evidence type="ECO:0000313" key="2">
    <source>
        <dbReference type="EMBL" id="KAK9812715.1"/>
    </source>
</evidence>
<feature type="region of interest" description="Disordered" evidence="1">
    <location>
        <begin position="23"/>
        <end position="69"/>
    </location>
</feature>
<dbReference type="EMBL" id="JALJOR010000008">
    <property type="protein sequence ID" value="KAK9812715.1"/>
    <property type="molecule type" value="Genomic_DNA"/>
</dbReference>
<dbReference type="Proteomes" id="UP001489004">
    <property type="component" value="Unassembled WGS sequence"/>
</dbReference>
<name>A0AAW1PSK9_9CHLO</name>
<comment type="caution">
    <text evidence="2">The sequence shown here is derived from an EMBL/GenBank/DDBJ whole genome shotgun (WGS) entry which is preliminary data.</text>
</comment>